<sequence>MLLEFSDFLKSFSAFREISNLCNVPPPVSITLLESALKLNERVEVIPILLRRWPYPKFNLLTLKNIQSLEKEHSIVEKLLYGISILVQEDNFVYPNQYDFRGILIGLKTIKFFFKKIFRHKKDVHLIIDVECLSEDLNYLANNVIGFPGLILCGITILSCSLQNFQSWKKFCIE</sequence>
<reference evidence="1" key="1">
    <citation type="submission" date="2014-05" db="EMBL/GenBank/DDBJ databases">
        <authorList>
            <person name="Chronopoulou M."/>
        </authorList>
    </citation>
    <scope>NUCLEOTIDE SEQUENCE</scope>
    <source>
        <tissue evidence="1">Whole organism</tissue>
    </source>
</reference>
<accession>A0A0K2SYH2</accession>
<organism evidence="1">
    <name type="scientific">Lepeophtheirus salmonis</name>
    <name type="common">Salmon louse</name>
    <name type="synonym">Caligus salmonis</name>
    <dbReference type="NCBI Taxonomy" id="72036"/>
    <lineage>
        <taxon>Eukaryota</taxon>
        <taxon>Metazoa</taxon>
        <taxon>Ecdysozoa</taxon>
        <taxon>Arthropoda</taxon>
        <taxon>Crustacea</taxon>
        <taxon>Multicrustacea</taxon>
        <taxon>Hexanauplia</taxon>
        <taxon>Copepoda</taxon>
        <taxon>Siphonostomatoida</taxon>
        <taxon>Caligidae</taxon>
        <taxon>Lepeophtheirus</taxon>
    </lineage>
</organism>
<proteinExistence type="predicted"/>
<dbReference type="AlphaFoldDB" id="A0A0K2SYH2"/>
<evidence type="ECO:0000313" key="1">
    <source>
        <dbReference type="EMBL" id="CDW18301.1"/>
    </source>
</evidence>
<dbReference type="EMBL" id="HACA01000940">
    <property type="protein sequence ID" value="CDW18301.1"/>
    <property type="molecule type" value="Transcribed_RNA"/>
</dbReference>
<name>A0A0K2SYH2_LEPSM</name>
<protein>
    <submittedName>
        <fullName evidence="1">Uncharacterized protein</fullName>
    </submittedName>
</protein>